<feature type="signal peptide" evidence="7">
    <location>
        <begin position="1"/>
        <end position="17"/>
    </location>
</feature>
<dbReference type="InterPro" id="IPR029070">
    <property type="entry name" value="Chitinase_insertion_sf"/>
</dbReference>
<feature type="compositionally biased region" description="Acidic residues" evidence="6">
    <location>
        <begin position="545"/>
        <end position="554"/>
    </location>
</feature>
<organism evidence="9 10">
    <name type="scientific">Lolium multiflorum</name>
    <name type="common">Italian ryegrass</name>
    <name type="synonym">Lolium perenne subsp. multiflorum</name>
    <dbReference type="NCBI Taxonomy" id="4521"/>
    <lineage>
        <taxon>Eukaryota</taxon>
        <taxon>Viridiplantae</taxon>
        <taxon>Streptophyta</taxon>
        <taxon>Embryophyta</taxon>
        <taxon>Tracheophyta</taxon>
        <taxon>Spermatophyta</taxon>
        <taxon>Magnoliopsida</taxon>
        <taxon>Liliopsida</taxon>
        <taxon>Poales</taxon>
        <taxon>Poaceae</taxon>
        <taxon>BOP clade</taxon>
        <taxon>Pooideae</taxon>
        <taxon>Poodae</taxon>
        <taxon>Poeae</taxon>
        <taxon>Poeae Chloroplast Group 2 (Poeae type)</taxon>
        <taxon>Loliodinae</taxon>
        <taxon>Loliinae</taxon>
        <taxon>Lolium</taxon>
    </lineage>
</organism>
<name>A0AAD8TJ29_LOLMU</name>
<dbReference type="Proteomes" id="UP001231189">
    <property type="component" value="Unassembled WGS sequence"/>
</dbReference>
<evidence type="ECO:0000256" key="1">
    <source>
        <dbReference type="ARBA" id="ARBA00008682"/>
    </source>
</evidence>
<protein>
    <recommendedName>
        <fullName evidence="8">GH18 domain-containing protein</fullName>
    </recommendedName>
</protein>
<keyword evidence="2 7" id="KW-0732">Signal</keyword>
<dbReference type="SUPFAM" id="SSF51445">
    <property type="entry name" value="(Trans)glycosidases"/>
    <property type="match status" value="1"/>
</dbReference>
<dbReference type="Gene3D" id="3.10.50.10">
    <property type="match status" value="1"/>
</dbReference>
<dbReference type="EMBL" id="JAUUTY010000002">
    <property type="protein sequence ID" value="KAK1682627.1"/>
    <property type="molecule type" value="Genomic_DNA"/>
</dbReference>
<dbReference type="InterPro" id="IPR050314">
    <property type="entry name" value="Glycosyl_Hydrlase_18"/>
</dbReference>
<dbReference type="PANTHER" id="PTHR11177">
    <property type="entry name" value="CHITINASE"/>
    <property type="match status" value="1"/>
</dbReference>
<accession>A0AAD8TJ29</accession>
<feature type="compositionally biased region" description="Acidic residues" evidence="6">
    <location>
        <begin position="563"/>
        <end position="581"/>
    </location>
</feature>
<dbReference type="Pfam" id="PF00704">
    <property type="entry name" value="Glyco_hydro_18"/>
    <property type="match status" value="1"/>
</dbReference>
<proteinExistence type="inferred from homology"/>
<feature type="compositionally biased region" description="Acidic residues" evidence="6">
    <location>
        <begin position="504"/>
        <end position="531"/>
    </location>
</feature>
<dbReference type="InterPro" id="IPR001223">
    <property type="entry name" value="Glyco_hydro18_cat"/>
</dbReference>
<dbReference type="GO" id="GO:0004568">
    <property type="term" value="F:chitinase activity"/>
    <property type="evidence" value="ECO:0007669"/>
    <property type="project" value="TreeGrafter"/>
</dbReference>
<evidence type="ECO:0000256" key="6">
    <source>
        <dbReference type="SAM" id="MobiDB-lite"/>
    </source>
</evidence>
<dbReference type="PANTHER" id="PTHR11177:SF180">
    <property type="entry name" value="OS04G0376400 PROTEIN"/>
    <property type="match status" value="1"/>
</dbReference>
<feature type="chain" id="PRO_5042063093" description="GH18 domain-containing protein" evidence="7">
    <location>
        <begin position="18"/>
        <end position="581"/>
    </location>
</feature>
<comment type="similarity">
    <text evidence="1">Belongs to the glycosyl hydrolase 18 family. Chitinase class V subfamily.</text>
</comment>
<dbReference type="GO" id="GO:0005975">
    <property type="term" value="P:carbohydrate metabolic process"/>
    <property type="evidence" value="ECO:0007669"/>
    <property type="project" value="InterPro"/>
</dbReference>
<evidence type="ECO:0000313" key="10">
    <source>
        <dbReference type="Proteomes" id="UP001231189"/>
    </source>
</evidence>
<keyword evidence="10" id="KW-1185">Reference proteome</keyword>
<dbReference type="InterPro" id="IPR017853">
    <property type="entry name" value="GH"/>
</dbReference>
<comment type="caution">
    <text evidence="9">The sequence shown here is derived from an EMBL/GenBank/DDBJ whole genome shotgun (WGS) entry which is preliminary data.</text>
</comment>
<keyword evidence="5" id="KW-0326">Glycosidase</keyword>
<dbReference type="PROSITE" id="PS51910">
    <property type="entry name" value="GH18_2"/>
    <property type="match status" value="1"/>
</dbReference>
<dbReference type="Gene3D" id="3.20.20.80">
    <property type="entry name" value="Glycosidases"/>
    <property type="match status" value="1"/>
</dbReference>
<keyword evidence="4" id="KW-0325">Glycoprotein</keyword>
<dbReference type="GO" id="GO:0005576">
    <property type="term" value="C:extracellular region"/>
    <property type="evidence" value="ECO:0007669"/>
    <property type="project" value="TreeGrafter"/>
</dbReference>
<evidence type="ECO:0000259" key="8">
    <source>
        <dbReference type="PROSITE" id="PS51910"/>
    </source>
</evidence>
<dbReference type="GO" id="GO:0008061">
    <property type="term" value="F:chitin binding"/>
    <property type="evidence" value="ECO:0007669"/>
    <property type="project" value="InterPro"/>
</dbReference>
<reference evidence="9" key="1">
    <citation type="submission" date="2023-07" db="EMBL/GenBank/DDBJ databases">
        <title>A chromosome-level genome assembly of Lolium multiflorum.</title>
        <authorList>
            <person name="Chen Y."/>
            <person name="Copetti D."/>
            <person name="Kolliker R."/>
            <person name="Studer B."/>
        </authorList>
    </citation>
    <scope>NUCLEOTIDE SEQUENCE</scope>
    <source>
        <strain evidence="9">02402/16</strain>
        <tissue evidence="9">Leaf</tissue>
    </source>
</reference>
<dbReference type="FunFam" id="3.10.50.10:FF:000003">
    <property type="entry name" value="Class V chitinase CHIT5b"/>
    <property type="match status" value="1"/>
</dbReference>
<evidence type="ECO:0000256" key="2">
    <source>
        <dbReference type="ARBA" id="ARBA00022729"/>
    </source>
</evidence>
<dbReference type="GO" id="GO:0006032">
    <property type="term" value="P:chitin catabolic process"/>
    <property type="evidence" value="ECO:0007669"/>
    <property type="project" value="TreeGrafter"/>
</dbReference>
<evidence type="ECO:0000256" key="3">
    <source>
        <dbReference type="ARBA" id="ARBA00022801"/>
    </source>
</evidence>
<evidence type="ECO:0000256" key="4">
    <source>
        <dbReference type="ARBA" id="ARBA00023180"/>
    </source>
</evidence>
<evidence type="ECO:0000313" key="9">
    <source>
        <dbReference type="EMBL" id="KAK1682627.1"/>
    </source>
</evidence>
<evidence type="ECO:0000256" key="5">
    <source>
        <dbReference type="ARBA" id="ARBA00023295"/>
    </source>
</evidence>
<dbReference type="SUPFAM" id="SSF54556">
    <property type="entry name" value="Chitinase insertion domain"/>
    <property type="match status" value="1"/>
</dbReference>
<keyword evidence="3" id="KW-0378">Hydrolase</keyword>
<sequence>MAHTNLLLCTAISVCLAATALAPPPDTTQQAPTTTVRAGYYFAADASLQPLAHLDAALYTHLYYSSLAVHPARRTLQLPADPAQARLLATFSRSLKAKNPALRTLLSVATLGTDAATAGAAAPDPAFAAMAADPASRAAFVDTAVQATRENGFDGIDVAWRFPASAIEMADFGFLVSDFRAAAPQGFLLTATVYFSNHVFGAGADYPSEALAGSLDWVSVMAFGLRPAGAASSGFTAFDAPLYDAASHFSASYGVVSWLDAGVPAGKVVMGLPLYGRSWFLRNKANSGVGAPVVAAGPKQRGSNATGAMSYAEVQALAVTATGAGRAPVMTSYDNASVSSYLAVGDVWVAFDGAAVVAEKLGFAARRGLLGYFLWPVNYDDANLTVSRREVWEQSRVSSDLRNATGVRQGKAPLELPPALRSVAPASAPVPVPTSASFSWLCRNKLDARLHLASRRSTAIYEALPPEYWDARDWDSSIESEGDEPLTDGEEDLQFLIDGELEAASDDDLFSWEADLSSDEEEEEAEEDSSSEEYPPAKRFRAGSDDDDDEEDEAPAGGFISSSDEDLAGSSADSDEDSNGP</sequence>
<feature type="domain" description="GH18" evidence="8">
    <location>
        <begin position="35"/>
        <end position="395"/>
    </location>
</feature>
<feature type="region of interest" description="Disordered" evidence="6">
    <location>
        <begin position="504"/>
        <end position="581"/>
    </location>
</feature>
<gene>
    <name evidence="9" type="ORF">QYE76_043475</name>
</gene>
<dbReference type="SMART" id="SM00636">
    <property type="entry name" value="Glyco_18"/>
    <property type="match status" value="1"/>
</dbReference>
<evidence type="ECO:0000256" key="7">
    <source>
        <dbReference type="SAM" id="SignalP"/>
    </source>
</evidence>
<dbReference type="InterPro" id="IPR011583">
    <property type="entry name" value="Chitinase_II/V-like_cat"/>
</dbReference>
<dbReference type="AlphaFoldDB" id="A0AAD8TJ29"/>